<dbReference type="SUPFAM" id="SSF82866">
    <property type="entry name" value="Multidrug efflux transporter AcrB transmembrane domain"/>
    <property type="match status" value="2"/>
</dbReference>
<dbReference type="Proteomes" id="UP000251075">
    <property type="component" value="Unassembled WGS sequence"/>
</dbReference>
<evidence type="ECO:0000256" key="8">
    <source>
        <dbReference type="SAM" id="Phobius"/>
    </source>
</evidence>
<feature type="transmembrane region" description="Helical" evidence="8">
    <location>
        <begin position="903"/>
        <end position="928"/>
    </location>
</feature>
<dbReference type="GO" id="GO:0042910">
    <property type="term" value="F:xenobiotic transmembrane transporter activity"/>
    <property type="evidence" value="ECO:0007669"/>
    <property type="project" value="TreeGrafter"/>
</dbReference>
<dbReference type="Gene3D" id="3.30.2090.10">
    <property type="entry name" value="Multidrug efflux transporter AcrB TolC docking domain, DN and DC subdomains"/>
    <property type="match status" value="2"/>
</dbReference>
<feature type="transmembrane region" description="Helical" evidence="8">
    <location>
        <begin position="431"/>
        <end position="451"/>
    </location>
</feature>
<evidence type="ECO:0000256" key="2">
    <source>
        <dbReference type="ARBA" id="ARBA00022448"/>
    </source>
</evidence>
<dbReference type="SUPFAM" id="SSF82693">
    <property type="entry name" value="Multidrug efflux transporter AcrB pore domain, PN1, PN2, PC1 and PC2 subdomains"/>
    <property type="match status" value="3"/>
</dbReference>
<dbReference type="Gene3D" id="1.20.1640.10">
    <property type="entry name" value="Multidrug efflux transporter AcrB transmembrane domain"/>
    <property type="match status" value="2"/>
</dbReference>
<keyword evidence="7 8" id="KW-0472">Membrane</keyword>
<dbReference type="Gene3D" id="3.30.70.1440">
    <property type="entry name" value="Multidrug efflux transporter AcrB pore domain"/>
    <property type="match status" value="1"/>
</dbReference>
<dbReference type="SUPFAM" id="SSF82714">
    <property type="entry name" value="Multidrug efflux transporter AcrB TolC docking domain, DN and DC subdomains"/>
    <property type="match status" value="2"/>
</dbReference>
<dbReference type="RefSeq" id="WP_112146518.1">
    <property type="nucleotide sequence ID" value="NZ_PGTO01000015.1"/>
</dbReference>
<dbReference type="NCBIfam" id="NF033617">
    <property type="entry name" value="RND_permease_2"/>
    <property type="match status" value="1"/>
</dbReference>
<name>A0A364NV44_9PROT</name>
<dbReference type="PANTHER" id="PTHR32063:SF78">
    <property type="entry name" value="ACRB_ACRD_ACRF FAMILY PROTEIN"/>
    <property type="match status" value="1"/>
</dbReference>
<evidence type="ECO:0000256" key="4">
    <source>
        <dbReference type="ARBA" id="ARBA00022519"/>
    </source>
</evidence>
<organism evidence="9 10">
    <name type="scientific">Paramagnetospirillum kuznetsovii</name>
    <dbReference type="NCBI Taxonomy" id="2053833"/>
    <lineage>
        <taxon>Bacteria</taxon>
        <taxon>Pseudomonadati</taxon>
        <taxon>Pseudomonadota</taxon>
        <taxon>Alphaproteobacteria</taxon>
        <taxon>Rhodospirillales</taxon>
        <taxon>Magnetospirillaceae</taxon>
        <taxon>Paramagnetospirillum</taxon>
    </lineage>
</organism>
<dbReference type="InterPro" id="IPR001036">
    <property type="entry name" value="Acrflvin-R"/>
</dbReference>
<dbReference type="GO" id="GO:0005886">
    <property type="term" value="C:plasma membrane"/>
    <property type="evidence" value="ECO:0007669"/>
    <property type="project" value="UniProtKB-SubCell"/>
</dbReference>
<feature type="transmembrane region" description="Helical" evidence="8">
    <location>
        <begin position="948"/>
        <end position="969"/>
    </location>
</feature>
<evidence type="ECO:0000256" key="6">
    <source>
        <dbReference type="ARBA" id="ARBA00022989"/>
    </source>
</evidence>
<feature type="transmembrane region" description="Helical" evidence="8">
    <location>
        <begin position="523"/>
        <end position="542"/>
    </location>
</feature>
<dbReference type="Gene3D" id="3.30.70.1320">
    <property type="entry name" value="Multidrug efflux transporter AcrB pore domain like"/>
    <property type="match status" value="1"/>
</dbReference>
<dbReference type="Gene3D" id="3.30.70.1430">
    <property type="entry name" value="Multidrug efflux transporter AcrB pore domain"/>
    <property type="match status" value="2"/>
</dbReference>
<evidence type="ECO:0000256" key="3">
    <source>
        <dbReference type="ARBA" id="ARBA00022475"/>
    </source>
</evidence>
<keyword evidence="2" id="KW-0813">Transport</keyword>
<keyword evidence="4" id="KW-0997">Cell inner membrane</keyword>
<dbReference type="OrthoDB" id="9806532at2"/>
<dbReference type="PANTHER" id="PTHR32063">
    <property type="match status" value="1"/>
</dbReference>
<feature type="transmembrane region" description="Helical" evidence="8">
    <location>
        <begin position="360"/>
        <end position="383"/>
    </location>
</feature>
<comment type="subcellular location">
    <subcellularLocation>
        <location evidence="1">Cell inner membrane</location>
        <topology evidence="1">Multi-pass membrane protein</topology>
    </subcellularLocation>
</comment>
<feature type="transmembrane region" description="Helical" evidence="8">
    <location>
        <begin position="853"/>
        <end position="870"/>
    </location>
</feature>
<dbReference type="FunFam" id="3.30.70.1430:FF:000001">
    <property type="entry name" value="Efflux pump membrane transporter"/>
    <property type="match status" value="1"/>
</dbReference>
<feature type="transmembrane region" description="Helical" evidence="8">
    <location>
        <begin position="336"/>
        <end position="353"/>
    </location>
</feature>
<comment type="caution">
    <text evidence="9">The sequence shown here is derived from an EMBL/GenBank/DDBJ whole genome shotgun (WGS) entry which is preliminary data.</text>
</comment>
<accession>A0A364NV44</accession>
<dbReference type="EMBL" id="PGTO01000015">
    <property type="protein sequence ID" value="RAU20933.1"/>
    <property type="molecule type" value="Genomic_DNA"/>
</dbReference>
<keyword evidence="3" id="KW-1003">Cell membrane</keyword>
<feature type="transmembrane region" description="Helical" evidence="8">
    <location>
        <begin position="981"/>
        <end position="1007"/>
    </location>
</feature>
<sequence>MNISAPFIRRPVATWLLSLAVVLSGMLGFRLLPVSALPQVDFPTIQVSTRLPGASADTMASLITTPLERQFGLIPGLVVMTSTSSQGNSAITLQFELSKNIDVAAEDVQAAINGARGVLPTNLPYPPVYSKVNPADPPIMTLALTSDTMPITKVNDVADTLMAQKLSQISGVGRVTVEGGQRPAVRVQIDPSRLASYGLSLEDVRSALAKANVDMPKGSFDGVSQALAVGANDQISDPAHYPTQVIAWKNGAPVRIQDLGQVVEGVEDSRAAGWFDGKPAVIINVQRQPGANIVATMDRIQAKLPELRRAVPVGVTVSVLADRTETIRASVADVEFTLVLTVVLVIGVIWVFLRSPRATLIPAIALPLSLVGTFGIMALAGFSLDNLSLMALTISAGFVVDDAIVMIENIVRYIEKGMKPLEAALVGAKEIGFTIVSLTVSLVAVFIPLLFMSGIVGRLFREFALTLAVAVVVSAVVSLTLTPMMCGHLLKGGHEEAKSGRLFEALRDAYARSLDWVLRRQTATLWLAVATLVGTIGLYVVAPKGFLPSQDTGLIVVTTDGRPEISFRAMAELQRRVADIAREDPDVTAVASFLGAGGVNPTANTGHMSIVLKPRKQRSSSAERVIGRLSEAMAPVAGLDVHMKPAQDIQLSPRTSRTQYQYTLTDIDAAELAIWVPRVLERLRASPLLTDVASDSQDGGLQADVVIDRDKAARLGILPQAIDDTLYDAFGQRQISTIYSQVNQYHVILEVTPEYQLGPETLSAIHVRASTGSLVPLSAFTRVTRSSVPLAITHQSQFPAVTLSFNLAPGVALGDATKAIEAIGRDMEMPETITGDFSGDAAEFRRSLENEPWLILAALVVIYIVLGVLYESTIHPVTIMSTLPSAGIGALLALMATGNDLSLVGLIGIVLLMGIVKKNAIMMIDFALEAERGQGKSAREAIVQACLLRFRPIMMTTMAALLGALPLAFDSGTGSELRRPLGISIVGGLLLSQLITLYTTPVIYLALERLKRRFNRSAGVSPAEDAGETPALPR</sequence>
<dbReference type="InterPro" id="IPR027463">
    <property type="entry name" value="AcrB_DN_DC_subdom"/>
</dbReference>
<keyword evidence="10" id="KW-1185">Reference proteome</keyword>
<evidence type="ECO:0000313" key="10">
    <source>
        <dbReference type="Proteomes" id="UP000251075"/>
    </source>
</evidence>
<dbReference type="PRINTS" id="PR00702">
    <property type="entry name" value="ACRIFLAVINRP"/>
</dbReference>
<keyword evidence="6 8" id="KW-1133">Transmembrane helix</keyword>
<feature type="transmembrane region" description="Helical" evidence="8">
    <location>
        <begin position="463"/>
        <end position="481"/>
    </location>
</feature>
<evidence type="ECO:0000256" key="5">
    <source>
        <dbReference type="ARBA" id="ARBA00022692"/>
    </source>
</evidence>
<reference evidence="9 10" key="1">
    <citation type="submission" date="2017-11" db="EMBL/GenBank/DDBJ databases">
        <title>Draft genome sequence of magnetotactic bacterium Magnetospirillum kuznetsovii LBB-42.</title>
        <authorList>
            <person name="Grouzdev D.S."/>
            <person name="Rysina M.S."/>
            <person name="Baslerov R.V."/>
            <person name="Koziaeva V."/>
        </authorList>
    </citation>
    <scope>NUCLEOTIDE SEQUENCE [LARGE SCALE GENOMIC DNA]</scope>
    <source>
        <strain evidence="9 10">LBB-42</strain>
    </source>
</reference>
<keyword evidence="5 8" id="KW-0812">Transmembrane</keyword>
<evidence type="ECO:0000256" key="1">
    <source>
        <dbReference type="ARBA" id="ARBA00004429"/>
    </source>
</evidence>
<gene>
    <name evidence="9" type="ORF">CU669_16020</name>
</gene>
<dbReference type="Pfam" id="PF00873">
    <property type="entry name" value="ACR_tran"/>
    <property type="match status" value="1"/>
</dbReference>
<dbReference type="FunFam" id="1.20.1640.10:FF:000001">
    <property type="entry name" value="Efflux pump membrane transporter"/>
    <property type="match status" value="1"/>
</dbReference>
<evidence type="ECO:0000256" key="7">
    <source>
        <dbReference type="ARBA" id="ARBA00023136"/>
    </source>
</evidence>
<evidence type="ECO:0000313" key="9">
    <source>
        <dbReference type="EMBL" id="RAU20933.1"/>
    </source>
</evidence>
<proteinExistence type="predicted"/>
<protein>
    <submittedName>
        <fullName evidence="9">Acriflavine resistance protein B</fullName>
    </submittedName>
</protein>
<dbReference type="AlphaFoldDB" id="A0A364NV44"/>